<dbReference type="Proteomes" id="UP000035900">
    <property type="component" value="Unassembled WGS sequence"/>
</dbReference>
<dbReference type="EMBL" id="LFNG01000025">
    <property type="protein sequence ID" value="KMQ70216.1"/>
    <property type="molecule type" value="Genomic_DNA"/>
</dbReference>
<organism evidence="2 3">
    <name type="scientific">Chryseobacterium koreense CCUG 49689</name>
    <dbReference type="NCBI Taxonomy" id="1304281"/>
    <lineage>
        <taxon>Bacteria</taxon>
        <taxon>Pseudomonadati</taxon>
        <taxon>Bacteroidota</taxon>
        <taxon>Flavobacteriia</taxon>
        <taxon>Flavobacteriales</taxon>
        <taxon>Weeksellaceae</taxon>
        <taxon>Chryseobacterium group</taxon>
        <taxon>Chryseobacterium</taxon>
    </lineage>
</organism>
<evidence type="ECO:0000313" key="2">
    <source>
        <dbReference type="EMBL" id="KMQ70216.1"/>
    </source>
</evidence>
<dbReference type="OrthoDB" id="1264600at2"/>
<feature type="signal peptide" evidence="1">
    <location>
        <begin position="1"/>
        <end position="23"/>
    </location>
</feature>
<protein>
    <submittedName>
        <fullName evidence="2">Uncharacterized protein</fullName>
    </submittedName>
</protein>
<comment type="caution">
    <text evidence="2">The sequence shown here is derived from an EMBL/GenBank/DDBJ whole genome shotgun (WGS) entry which is preliminary data.</text>
</comment>
<evidence type="ECO:0000256" key="1">
    <source>
        <dbReference type="SAM" id="SignalP"/>
    </source>
</evidence>
<name>A0A0J7IWM4_9FLAO</name>
<dbReference type="Pfam" id="PF20130">
    <property type="entry name" value="DUF6520"/>
    <property type="match status" value="1"/>
</dbReference>
<reference evidence="2 3" key="1">
    <citation type="journal article" date="2004" name="Int. J. Syst. Evol. Microbiol.">
        <title>Kaistella koreensis gen. nov., sp. nov., a novel member of the Chryseobacterium-Bergeyella-Riemerella branch.</title>
        <authorList>
            <person name="Kim M.K."/>
            <person name="Im W.T."/>
            <person name="Shin Y.K."/>
            <person name="Lim J.H."/>
            <person name="Kim S.H."/>
            <person name="Lee B.C."/>
            <person name="Park M.Y."/>
            <person name="Lee K.Y."/>
            <person name="Lee S.T."/>
        </authorList>
    </citation>
    <scope>NUCLEOTIDE SEQUENCE [LARGE SCALE GENOMIC DNA]</scope>
    <source>
        <strain evidence="2 3">CCUG 49689</strain>
    </source>
</reference>
<accession>A0A0J7IWM4</accession>
<evidence type="ECO:0000313" key="3">
    <source>
        <dbReference type="Proteomes" id="UP000035900"/>
    </source>
</evidence>
<sequence length="89" mass="9328">MKKSKKFILPAALVLVAVGSAFASNQSKKGDAPLADGYVKRPNELVQCQNTGIKCSTSGGPICTADVGMGTETLWNLVGTSCPTELHFQ</sequence>
<dbReference type="AlphaFoldDB" id="A0A0J7IWM4"/>
<dbReference type="InterPro" id="IPR045391">
    <property type="entry name" value="DUF6520"/>
</dbReference>
<proteinExistence type="predicted"/>
<keyword evidence="1" id="KW-0732">Signal</keyword>
<dbReference type="RefSeq" id="WP_048500578.1">
    <property type="nucleotide sequence ID" value="NZ_LFNG01000025.1"/>
</dbReference>
<gene>
    <name evidence="2" type="ORF">ACM44_13480</name>
</gene>
<keyword evidence="3" id="KW-1185">Reference proteome</keyword>
<feature type="chain" id="PRO_5005288959" evidence="1">
    <location>
        <begin position="24"/>
        <end position="89"/>
    </location>
</feature>
<dbReference type="PATRIC" id="fig|1304281.5.peg.2911"/>